<evidence type="ECO:0000313" key="3">
    <source>
        <dbReference type="EMBL" id="KZS87147.1"/>
    </source>
</evidence>
<name>A0A164MXL9_9AGAM</name>
<dbReference type="Proteomes" id="UP000076722">
    <property type="component" value="Unassembled WGS sequence"/>
</dbReference>
<feature type="compositionally biased region" description="Low complexity" evidence="1">
    <location>
        <begin position="29"/>
        <end position="46"/>
    </location>
</feature>
<dbReference type="EMBL" id="KV419455">
    <property type="protein sequence ID" value="KZS87147.1"/>
    <property type="molecule type" value="Genomic_DNA"/>
</dbReference>
<keyword evidence="4" id="KW-1185">Reference proteome</keyword>
<proteinExistence type="predicted"/>
<organism evidence="3 4">
    <name type="scientific">Sistotremastrum niveocremeum HHB9708</name>
    <dbReference type="NCBI Taxonomy" id="1314777"/>
    <lineage>
        <taxon>Eukaryota</taxon>
        <taxon>Fungi</taxon>
        <taxon>Dikarya</taxon>
        <taxon>Basidiomycota</taxon>
        <taxon>Agaricomycotina</taxon>
        <taxon>Agaricomycetes</taxon>
        <taxon>Sistotremastrales</taxon>
        <taxon>Sistotremastraceae</taxon>
        <taxon>Sertulicium</taxon>
        <taxon>Sertulicium niveocremeum</taxon>
    </lineage>
</organism>
<feature type="region of interest" description="Disordered" evidence="1">
    <location>
        <begin position="23"/>
        <end position="62"/>
    </location>
</feature>
<evidence type="ECO:0000256" key="2">
    <source>
        <dbReference type="SAM" id="Phobius"/>
    </source>
</evidence>
<keyword evidence="2" id="KW-0812">Transmembrane</keyword>
<evidence type="ECO:0000256" key="1">
    <source>
        <dbReference type="SAM" id="MobiDB-lite"/>
    </source>
</evidence>
<protein>
    <submittedName>
        <fullName evidence="3">Uncharacterized protein</fullName>
    </submittedName>
</protein>
<accession>A0A164MXL9</accession>
<reference evidence="3 4" key="1">
    <citation type="journal article" date="2016" name="Mol. Biol. Evol.">
        <title>Comparative Genomics of Early-Diverging Mushroom-Forming Fungi Provides Insights into the Origins of Lignocellulose Decay Capabilities.</title>
        <authorList>
            <person name="Nagy L.G."/>
            <person name="Riley R."/>
            <person name="Tritt A."/>
            <person name="Adam C."/>
            <person name="Daum C."/>
            <person name="Floudas D."/>
            <person name="Sun H."/>
            <person name="Yadav J.S."/>
            <person name="Pangilinan J."/>
            <person name="Larsson K.H."/>
            <person name="Matsuura K."/>
            <person name="Barry K."/>
            <person name="Labutti K."/>
            <person name="Kuo R."/>
            <person name="Ohm R.A."/>
            <person name="Bhattacharya S.S."/>
            <person name="Shirouzu T."/>
            <person name="Yoshinaga Y."/>
            <person name="Martin F.M."/>
            <person name="Grigoriev I.V."/>
            <person name="Hibbett D.S."/>
        </authorList>
    </citation>
    <scope>NUCLEOTIDE SEQUENCE [LARGE SCALE GENOMIC DNA]</scope>
    <source>
        <strain evidence="3 4">HHB9708</strain>
    </source>
</reference>
<keyword evidence="2" id="KW-0472">Membrane</keyword>
<sequence length="218" mass="23444">MITRSGRRLPSPLPSPARRRLETAVAEDTNWSRSSGTSSLTTLSDTYSEHAPSQSTTSSVEVTALHAPSPATQGIASQSLRDASPPPSVISELDLMDLAFEETPPTSPIPPATDSPPDLPAAFMEVPVMLSPEFKAIGEGFKVKRSYTWIFSAVLINFVVMYLALATLGLYIRDISDLGNEQHEGPRSSVLEGLKAIATFHQDWLASGLSHVAKKDLA</sequence>
<feature type="transmembrane region" description="Helical" evidence="2">
    <location>
        <begin position="149"/>
        <end position="172"/>
    </location>
</feature>
<keyword evidence="2" id="KW-1133">Transmembrane helix</keyword>
<dbReference type="AlphaFoldDB" id="A0A164MXL9"/>
<evidence type="ECO:0000313" key="4">
    <source>
        <dbReference type="Proteomes" id="UP000076722"/>
    </source>
</evidence>
<feature type="compositionally biased region" description="Polar residues" evidence="1">
    <location>
        <begin position="51"/>
        <end position="61"/>
    </location>
</feature>
<gene>
    <name evidence="3" type="ORF">SISNIDRAFT_471165</name>
</gene>